<feature type="signal peptide" evidence="1">
    <location>
        <begin position="1"/>
        <end position="24"/>
    </location>
</feature>
<evidence type="ECO:0000313" key="3">
    <source>
        <dbReference type="Proteomes" id="UP000325577"/>
    </source>
</evidence>
<gene>
    <name evidence="2" type="ORF">F0562_026464</name>
</gene>
<keyword evidence="1" id="KW-0732">Signal</keyword>
<dbReference type="OrthoDB" id="1461917at2759"/>
<protein>
    <submittedName>
        <fullName evidence="2">Uncharacterized protein</fullName>
    </submittedName>
</protein>
<dbReference type="AlphaFoldDB" id="A0A5J5BCZ8"/>
<dbReference type="EMBL" id="CM018037">
    <property type="protein sequence ID" value="KAA8539772.1"/>
    <property type="molecule type" value="Genomic_DNA"/>
</dbReference>
<evidence type="ECO:0000256" key="1">
    <source>
        <dbReference type="SAM" id="SignalP"/>
    </source>
</evidence>
<evidence type="ECO:0000313" key="2">
    <source>
        <dbReference type="EMBL" id="KAA8539772.1"/>
    </source>
</evidence>
<name>A0A5J5BCZ8_9ASTE</name>
<organism evidence="2 3">
    <name type="scientific">Nyssa sinensis</name>
    <dbReference type="NCBI Taxonomy" id="561372"/>
    <lineage>
        <taxon>Eukaryota</taxon>
        <taxon>Viridiplantae</taxon>
        <taxon>Streptophyta</taxon>
        <taxon>Embryophyta</taxon>
        <taxon>Tracheophyta</taxon>
        <taxon>Spermatophyta</taxon>
        <taxon>Magnoliopsida</taxon>
        <taxon>eudicotyledons</taxon>
        <taxon>Gunneridae</taxon>
        <taxon>Pentapetalae</taxon>
        <taxon>asterids</taxon>
        <taxon>Cornales</taxon>
        <taxon>Nyssaceae</taxon>
        <taxon>Nyssa</taxon>
    </lineage>
</organism>
<sequence>MEVGKGWILVISLLLLKVLIGGEGLYSEVTKLGIGLWPEVKNKANKQEGSSPMVIELNRASCKARVDFLWQALVGRVRSFNSEIPMAVEHEEFNVSQCPILAPVLVGVESWRVEVPNWVGVRSSDMDHTSPSNLGANFYKEARNRVDCQSSCALKGRKVGAPQPTMWLQLVGMSIHFWDEAGFREIGELSGGFLEEDRDILPASANSGGQE</sequence>
<proteinExistence type="predicted"/>
<feature type="chain" id="PRO_5023876358" evidence="1">
    <location>
        <begin position="25"/>
        <end position="211"/>
    </location>
</feature>
<dbReference type="Proteomes" id="UP000325577">
    <property type="component" value="Linkage Group LG14"/>
</dbReference>
<reference evidence="2 3" key="1">
    <citation type="submission" date="2019-09" db="EMBL/GenBank/DDBJ databases">
        <title>A chromosome-level genome assembly of the Chinese tupelo Nyssa sinensis.</title>
        <authorList>
            <person name="Yang X."/>
            <person name="Kang M."/>
            <person name="Yang Y."/>
            <person name="Xiong H."/>
            <person name="Wang M."/>
            <person name="Zhang Z."/>
            <person name="Wang Z."/>
            <person name="Wu H."/>
            <person name="Ma T."/>
            <person name="Liu J."/>
            <person name="Xi Z."/>
        </authorList>
    </citation>
    <scope>NUCLEOTIDE SEQUENCE [LARGE SCALE GENOMIC DNA]</scope>
    <source>
        <strain evidence="2">J267</strain>
        <tissue evidence="2">Leaf</tissue>
    </source>
</reference>
<keyword evidence="3" id="KW-1185">Reference proteome</keyword>
<accession>A0A5J5BCZ8</accession>